<feature type="region of interest" description="Disordered" evidence="1">
    <location>
        <begin position="873"/>
        <end position="910"/>
    </location>
</feature>
<feature type="region of interest" description="Disordered" evidence="1">
    <location>
        <begin position="203"/>
        <end position="253"/>
    </location>
</feature>
<evidence type="ECO:0000313" key="3">
    <source>
        <dbReference type="Proteomes" id="UP001054837"/>
    </source>
</evidence>
<feature type="region of interest" description="Disordered" evidence="1">
    <location>
        <begin position="124"/>
        <end position="143"/>
    </location>
</feature>
<feature type="compositionally biased region" description="Basic residues" evidence="1">
    <location>
        <begin position="401"/>
        <end position="415"/>
    </location>
</feature>
<feature type="compositionally biased region" description="Basic and acidic residues" evidence="1">
    <location>
        <begin position="61"/>
        <end position="77"/>
    </location>
</feature>
<feature type="compositionally biased region" description="Polar residues" evidence="1">
    <location>
        <begin position="78"/>
        <end position="95"/>
    </location>
</feature>
<feature type="region of interest" description="Disordered" evidence="1">
    <location>
        <begin position="844"/>
        <end position="863"/>
    </location>
</feature>
<organism evidence="2 3">
    <name type="scientific">Caerostris darwini</name>
    <dbReference type="NCBI Taxonomy" id="1538125"/>
    <lineage>
        <taxon>Eukaryota</taxon>
        <taxon>Metazoa</taxon>
        <taxon>Ecdysozoa</taxon>
        <taxon>Arthropoda</taxon>
        <taxon>Chelicerata</taxon>
        <taxon>Arachnida</taxon>
        <taxon>Araneae</taxon>
        <taxon>Araneomorphae</taxon>
        <taxon>Entelegynae</taxon>
        <taxon>Araneoidea</taxon>
        <taxon>Araneidae</taxon>
        <taxon>Caerostris</taxon>
    </lineage>
</organism>
<feature type="region of interest" description="Disordered" evidence="1">
    <location>
        <begin position="647"/>
        <end position="683"/>
    </location>
</feature>
<dbReference type="EMBL" id="BPLQ01009413">
    <property type="protein sequence ID" value="GIY43858.1"/>
    <property type="molecule type" value="Genomic_DNA"/>
</dbReference>
<dbReference type="AlphaFoldDB" id="A0AAV4TBB8"/>
<feature type="region of interest" description="Disordered" evidence="1">
    <location>
        <begin position="792"/>
        <end position="839"/>
    </location>
</feature>
<feature type="compositionally biased region" description="Basic and acidic residues" evidence="1">
    <location>
        <begin position="651"/>
        <end position="665"/>
    </location>
</feature>
<reference evidence="2 3" key="1">
    <citation type="submission" date="2021-06" db="EMBL/GenBank/DDBJ databases">
        <title>Caerostris darwini draft genome.</title>
        <authorList>
            <person name="Kono N."/>
            <person name="Arakawa K."/>
        </authorList>
    </citation>
    <scope>NUCLEOTIDE SEQUENCE [LARGE SCALE GENOMIC DNA]</scope>
</reference>
<feature type="compositionally biased region" description="Polar residues" evidence="1">
    <location>
        <begin position="889"/>
        <end position="906"/>
    </location>
</feature>
<feature type="compositionally biased region" description="Basic and acidic residues" evidence="1">
    <location>
        <begin position="589"/>
        <end position="612"/>
    </location>
</feature>
<gene>
    <name evidence="2" type="primary">ANK2_12</name>
    <name evidence="2" type="ORF">CDAR_201591</name>
</gene>
<feature type="compositionally biased region" description="Basic and acidic residues" evidence="1">
    <location>
        <begin position="24"/>
        <end position="53"/>
    </location>
</feature>
<feature type="region of interest" description="Disordered" evidence="1">
    <location>
        <begin position="22"/>
        <end position="108"/>
    </location>
</feature>
<keyword evidence="3" id="KW-1185">Reference proteome</keyword>
<evidence type="ECO:0000313" key="2">
    <source>
        <dbReference type="EMBL" id="GIY43858.1"/>
    </source>
</evidence>
<evidence type="ECO:0000256" key="1">
    <source>
        <dbReference type="SAM" id="MobiDB-lite"/>
    </source>
</evidence>
<feature type="compositionally biased region" description="Polar residues" evidence="1">
    <location>
        <begin position="461"/>
        <end position="478"/>
    </location>
</feature>
<feature type="compositionally biased region" description="Basic and acidic residues" evidence="1">
    <location>
        <begin position="816"/>
        <end position="829"/>
    </location>
</feature>
<feature type="compositionally biased region" description="Basic and acidic residues" evidence="1">
    <location>
        <begin position="96"/>
        <end position="108"/>
    </location>
</feature>
<comment type="caution">
    <text evidence="2">The sequence shown here is derived from an EMBL/GenBank/DDBJ whole genome shotgun (WGS) entry which is preliminary data.</text>
</comment>
<feature type="compositionally biased region" description="Basic and acidic residues" evidence="1">
    <location>
        <begin position="212"/>
        <end position="227"/>
    </location>
</feature>
<feature type="compositionally biased region" description="Basic and acidic residues" evidence="1">
    <location>
        <begin position="951"/>
        <end position="965"/>
    </location>
</feature>
<dbReference type="Proteomes" id="UP001054837">
    <property type="component" value="Unassembled WGS sequence"/>
</dbReference>
<feature type="compositionally biased region" description="Basic and acidic residues" evidence="1">
    <location>
        <begin position="540"/>
        <end position="557"/>
    </location>
</feature>
<feature type="region of interest" description="Disordered" evidence="1">
    <location>
        <begin position="948"/>
        <end position="986"/>
    </location>
</feature>
<protein>
    <submittedName>
        <fullName evidence="2">Ankyrin-2</fullName>
    </submittedName>
</protein>
<feature type="compositionally biased region" description="Polar residues" evidence="1">
    <location>
        <begin position="668"/>
        <end position="683"/>
    </location>
</feature>
<feature type="region of interest" description="Disordered" evidence="1">
    <location>
        <begin position="744"/>
        <end position="775"/>
    </location>
</feature>
<proteinExistence type="predicted"/>
<feature type="compositionally biased region" description="Basic and acidic residues" evidence="1">
    <location>
        <begin position="482"/>
        <end position="499"/>
    </location>
</feature>
<feature type="compositionally biased region" description="Basic and acidic residues" evidence="1">
    <location>
        <begin position="443"/>
        <end position="452"/>
    </location>
</feature>
<sequence>MPRLRPSKTNLKVHAMMKFLQSDVLKDGDQSKHPSNKDKENKITESIEKHQIDHLPSAAVDKLEKLPLKTEPEERQASPEQLNTTPNVNNLSSPNFKEHAQETLRRDMSSQTLLVRGETDFYKHSNVNPSKIEDTNAADPDSTEIHRSISVQTINAPLLLDVPSRSRRGSLISSSKAKIPKSTVSVQTDDFLEEETNILTETTENRRRIKKKNDQSDKNDEAGEIKTQDSSTKTSPERHNPSAVFYQANSSEKTVKVTKKEKENKTQNRSALFYTTNAMPQQEKSCRKPKPIIARSESLEISKKQNSGIKPTRRSSIRDRSLESEKAIAIANSAFRKLNANGELTVFNSSIPGMSSQQNASSFHFDNSQKLSCQRRGEYPSLEKPGFLWVHFGSGSSPIHTLKRKPTFTSQKKRRENTTATNTTSEIADKKSVSSGMPNKTGIHKDAATKKEVPKRRKSIAGSTTSTIPALQVSSKLLNNKNTEKSIKSKESKKEDPKKPPSKTQSVEKPSHSKTVKDSPQKPHKEEKVSETNTQHKLRGTKEESSKVVMVSKEKNLKSQFKSPQRTGGKVTEDANIVTETGNGKKQGKKEDDPSKSETKPNESEGKDDGNKNNHTIPRLIETSKSSSLDEGDVRLVIERKTHPGVSIKIKMKDNQTKGKHKTVDATDLSSTQGESDQSCVKDSGYISTSESVHKHQRSITIDFGHTTAKFNAGMKNSSSKYVGNIMTKERTFLLPSVKANGEEVTMNGDTKDVQMSPKSSSKRTLPSKLPILESHRQRSNSLVFMDYNRSPRRDSLTASEISVESIRSSNLTAKRSPERKSGSPERKSKTTLQIPDDREVIHSNIQRQTARSPGRSPRPLRRSSIPIYKAYSDGNLHSAKPSPRLTKHSLSTPSVHEKTMGSQLKSSERKMFSIQEMSSSASEMRHSDTEINLKSAEKLKLPSILLYEPEDGHTSEKERGEERFPTLYRSTRLKSRSKDSSQDSFKPASSFLSADNISLKLPLLQQAVRCRCNIQPHQYWDGRRSRSAVDCVANVHFLSEEDLAEFDSRFFPLAGRASLSGDKKRRRSPLSVSYRALRTQTLKRLNSGRLSADKAVTFHVDHQRERNTFKLPTEKLEKNKKWQVVFTIAKSKIKNKKAEDS</sequence>
<feature type="compositionally biased region" description="Basic and acidic residues" evidence="1">
    <location>
        <begin position="509"/>
        <end position="530"/>
    </location>
</feature>
<feature type="region of interest" description="Disordered" evidence="1">
    <location>
        <begin position="399"/>
        <end position="630"/>
    </location>
</feature>
<feature type="compositionally biased region" description="Low complexity" evidence="1">
    <location>
        <begin position="852"/>
        <end position="863"/>
    </location>
</feature>
<name>A0AAV4TBB8_9ARAC</name>
<feature type="compositionally biased region" description="Polar residues" evidence="1">
    <location>
        <begin position="797"/>
        <end position="814"/>
    </location>
</feature>
<accession>A0AAV4TBB8</accession>